<feature type="domain" description="Ig-like" evidence="4">
    <location>
        <begin position="18"/>
        <end position="137"/>
    </location>
</feature>
<dbReference type="GO" id="GO:0004888">
    <property type="term" value="F:transmembrane signaling receptor activity"/>
    <property type="evidence" value="ECO:0007669"/>
    <property type="project" value="TreeGrafter"/>
</dbReference>
<dbReference type="STRING" id="42514.ENSPNAP00000018942"/>
<dbReference type="InterPro" id="IPR007110">
    <property type="entry name" value="Ig-like_dom"/>
</dbReference>
<dbReference type="InterPro" id="IPR013783">
    <property type="entry name" value="Ig-like_fold"/>
</dbReference>
<keyword evidence="2" id="KW-0812">Transmembrane</keyword>
<dbReference type="PROSITE" id="PS50835">
    <property type="entry name" value="IG_LIKE"/>
    <property type="match status" value="1"/>
</dbReference>
<dbReference type="OMA" id="GDADIYW"/>
<dbReference type="GeneTree" id="ENSGT00950000182977"/>
<keyword evidence="3" id="KW-0472">Membrane</keyword>
<evidence type="ECO:0000256" key="2">
    <source>
        <dbReference type="ARBA" id="ARBA00022692"/>
    </source>
</evidence>
<reference evidence="5 6" key="1">
    <citation type="submission" date="2020-10" db="EMBL/GenBank/DDBJ databases">
        <title>Pygocentrus nattereri (red-bellied piranha) genome, fPygNat1, primary haplotype.</title>
        <authorList>
            <person name="Myers G."/>
            <person name="Meyer A."/>
            <person name="Karagic N."/>
            <person name="Pippel M."/>
            <person name="Winkler S."/>
            <person name="Tracey A."/>
            <person name="Wood J."/>
            <person name="Formenti G."/>
            <person name="Howe K."/>
            <person name="Fedrigo O."/>
            <person name="Jarvis E.D."/>
        </authorList>
    </citation>
    <scope>NUCLEOTIDE SEQUENCE [LARGE SCALE GENOMIC DNA]</scope>
</reference>
<comment type="subcellular location">
    <subcellularLocation>
        <location evidence="1">Membrane</location>
    </subcellularLocation>
</comment>
<dbReference type="InterPro" id="IPR013106">
    <property type="entry name" value="Ig_V-set"/>
</dbReference>
<evidence type="ECO:0000256" key="3">
    <source>
        <dbReference type="ARBA" id="ARBA00023136"/>
    </source>
</evidence>
<dbReference type="SMART" id="SM00409">
    <property type="entry name" value="IG"/>
    <property type="match status" value="1"/>
</dbReference>
<accession>A0A3B4D3L2</accession>
<protein>
    <recommendedName>
        <fullName evidence="4">Ig-like domain-containing protein</fullName>
    </recommendedName>
</protein>
<dbReference type="SUPFAM" id="SSF48726">
    <property type="entry name" value="Immunoglobulin"/>
    <property type="match status" value="1"/>
</dbReference>
<dbReference type="GO" id="GO:0005886">
    <property type="term" value="C:plasma membrane"/>
    <property type="evidence" value="ECO:0007669"/>
    <property type="project" value="TreeGrafter"/>
</dbReference>
<dbReference type="Ensembl" id="ENSPNAT00000028457.2">
    <property type="protein sequence ID" value="ENSPNAP00000018942.2"/>
    <property type="gene ID" value="ENSPNAG00000034251.1"/>
</dbReference>
<dbReference type="InterPro" id="IPR036179">
    <property type="entry name" value="Ig-like_dom_sf"/>
</dbReference>
<evidence type="ECO:0000313" key="6">
    <source>
        <dbReference type="Proteomes" id="UP001501920"/>
    </source>
</evidence>
<organism evidence="5 6">
    <name type="scientific">Pygocentrus nattereri</name>
    <name type="common">Red-bellied piranha</name>
    <dbReference type="NCBI Taxonomy" id="42514"/>
    <lineage>
        <taxon>Eukaryota</taxon>
        <taxon>Metazoa</taxon>
        <taxon>Chordata</taxon>
        <taxon>Craniata</taxon>
        <taxon>Vertebrata</taxon>
        <taxon>Euteleostomi</taxon>
        <taxon>Actinopterygii</taxon>
        <taxon>Neopterygii</taxon>
        <taxon>Teleostei</taxon>
        <taxon>Ostariophysi</taxon>
        <taxon>Characiformes</taxon>
        <taxon>Characoidei</taxon>
        <taxon>Pygocentrus</taxon>
    </lineage>
</organism>
<evidence type="ECO:0000256" key="1">
    <source>
        <dbReference type="ARBA" id="ARBA00004370"/>
    </source>
</evidence>
<dbReference type="PANTHER" id="PTHR11860:SF87">
    <property type="entry name" value="CMRF35-LIKE MOLECULE 8"/>
    <property type="match status" value="1"/>
</dbReference>
<reference evidence="5" key="2">
    <citation type="submission" date="2025-08" db="UniProtKB">
        <authorList>
            <consortium name="Ensembl"/>
        </authorList>
    </citation>
    <scope>IDENTIFICATION</scope>
</reference>
<keyword evidence="6" id="KW-1185">Reference proteome</keyword>
<dbReference type="PANTHER" id="PTHR11860">
    <property type="entry name" value="POLYMERIC-IMMUNOGLOBULIN RECEPTOR"/>
    <property type="match status" value="1"/>
</dbReference>
<evidence type="ECO:0000259" key="4">
    <source>
        <dbReference type="PROSITE" id="PS50835"/>
    </source>
</evidence>
<dbReference type="InterPro" id="IPR050671">
    <property type="entry name" value="CD300_family_receptors"/>
</dbReference>
<dbReference type="Proteomes" id="UP001501920">
    <property type="component" value="Chromosome 19"/>
</dbReference>
<reference evidence="5" key="3">
    <citation type="submission" date="2025-09" db="UniProtKB">
        <authorList>
            <consortium name="Ensembl"/>
        </authorList>
    </citation>
    <scope>IDENTIFICATION</scope>
</reference>
<dbReference type="CDD" id="cd05716">
    <property type="entry name" value="IgV_pIgR_like"/>
    <property type="match status" value="1"/>
</dbReference>
<dbReference type="Pfam" id="PF07686">
    <property type="entry name" value="V-set"/>
    <property type="match status" value="1"/>
</dbReference>
<dbReference type="Gene3D" id="2.60.40.10">
    <property type="entry name" value="Immunoglobulins"/>
    <property type="match status" value="1"/>
</dbReference>
<dbReference type="AlphaFoldDB" id="A0A3B4D3L2"/>
<evidence type="ECO:0000313" key="5">
    <source>
        <dbReference type="Ensembl" id="ENSPNAP00000018942.2"/>
    </source>
</evidence>
<proteinExistence type="predicted"/>
<sequence>MVPVPRSSVPIPCPVLAPVLVYNAELIGFCSADSESLKTLRNLTVRCGGSLTIPCFYDEKYKSNRKYWCKGQDWINCKIVAYTNTSGRTSLTDHPTQNMFTVELKRLQDSDSGYYWCAVEITGTGSDDGDYVYLMVSSDKTSLCGNEWSGRGQNQCPVFLQC</sequence>
<name>A0A3B4D3L2_PYGNA</name>
<dbReference type="InterPro" id="IPR003599">
    <property type="entry name" value="Ig_sub"/>
</dbReference>